<dbReference type="Proteomes" id="UP000031802">
    <property type="component" value="Unassembled WGS sequence"/>
</dbReference>
<gene>
    <name evidence="3" type="ORF">DI53_2372</name>
</gene>
<feature type="compositionally biased region" description="Basic and acidic residues" evidence="1">
    <location>
        <begin position="166"/>
        <end position="178"/>
    </location>
</feature>
<proteinExistence type="predicted"/>
<dbReference type="SUPFAM" id="SSF49464">
    <property type="entry name" value="Carboxypeptidase regulatory domain-like"/>
    <property type="match status" value="1"/>
</dbReference>
<keyword evidence="2" id="KW-0812">Transmembrane</keyword>
<organism evidence="3 4">
    <name type="scientific">Sphingobacterium deserti</name>
    <dbReference type="NCBI Taxonomy" id="1229276"/>
    <lineage>
        <taxon>Bacteria</taxon>
        <taxon>Pseudomonadati</taxon>
        <taxon>Bacteroidota</taxon>
        <taxon>Sphingobacteriia</taxon>
        <taxon>Sphingobacteriales</taxon>
        <taxon>Sphingobacteriaceae</taxon>
        <taxon>Sphingobacterium</taxon>
    </lineage>
</organism>
<protein>
    <submittedName>
        <fullName evidence="3">TonB family protein</fullName>
    </submittedName>
</protein>
<dbReference type="OrthoDB" id="1112758at2"/>
<evidence type="ECO:0000256" key="2">
    <source>
        <dbReference type="SAM" id="Phobius"/>
    </source>
</evidence>
<evidence type="ECO:0000256" key="1">
    <source>
        <dbReference type="SAM" id="MobiDB-lite"/>
    </source>
</evidence>
<dbReference type="InterPro" id="IPR008969">
    <property type="entry name" value="CarboxyPept-like_regulatory"/>
</dbReference>
<evidence type="ECO:0000313" key="3">
    <source>
        <dbReference type="EMBL" id="KGE13843.1"/>
    </source>
</evidence>
<keyword evidence="4" id="KW-1185">Reference proteome</keyword>
<comment type="caution">
    <text evidence="3">The sequence shown here is derived from an EMBL/GenBank/DDBJ whole genome shotgun (WGS) entry which is preliminary data.</text>
</comment>
<keyword evidence="2" id="KW-0472">Membrane</keyword>
<evidence type="ECO:0000313" key="4">
    <source>
        <dbReference type="Proteomes" id="UP000031802"/>
    </source>
</evidence>
<dbReference type="STRING" id="1229276.DI53_2372"/>
<feature type="transmembrane region" description="Helical" evidence="2">
    <location>
        <begin position="81"/>
        <end position="100"/>
    </location>
</feature>
<accession>A0A0B8T3U1</accession>
<dbReference type="Pfam" id="PF13715">
    <property type="entry name" value="CarbopepD_reg_2"/>
    <property type="match status" value="1"/>
</dbReference>
<dbReference type="AlphaFoldDB" id="A0A0B8T3U1"/>
<reference evidence="3 4" key="2">
    <citation type="journal article" date="2015" name="PLoS ONE">
        <title>Whole-Genome Optical Mapping and Finished Genome Sequence of Sphingobacterium deserti sp. nov., a New Species Isolated from the Western Desert of China.</title>
        <authorList>
            <person name="Teng C."/>
            <person name="Zhou Z."/>
            <person name="Molnar I."/>
            <person name="Li X."/>
            <person name="Tang R."/>
            <person name="Chen M."/>
            <person name="Wang L."/>
            <person name="Su S."/>
            <person name="Zhang W."/>
            <person name="Lin M."/>
        </authorList>
    </citation>
    <scope>NUCLEOTIDE SEQUENCE [LARGE SCALE GENOMIC DNA]</scope>
    <source>
        <strain evidence="4">ACCC05744</strain>
    </source>
</reference>
<sequence>MQDKKFDIAYIRRYVRGELSPKEMHELERAAEADEMLMDLILGVETEHTQQLPSQKEMIEREIAARVSPSRGKTRVLPWRSLSVAASLLAVLGISAYIFLRSPQPQEHNIAVEKADRPASQEHTPSPPYKADSVDPSNEQPKETPPQQIAARKPSIKRNIEPTSPDIRRDSNSTGDDLAKDSDALLVALAPSNALDAVEVTAMRPARKQSVASNAKRIPIRKSSVSFIPENTAQAVVSGKVLDAETSSPLPHVVIKDLISNKTTSADSLGRFTLVSDSNQVNLALNYVGYEPKQLLVGTSALEIRLNRENNSLEEVAVLRIKRSSAKGDKPTPIGGWRNFRNYIKKAVNPMGLSAGTVLLRFELDSQGNPINIQVEQSVSATHDKKAIQLLKDGPKWEKALESQTAKVKIEF</sequence>
<name>A0A0B8T3U1_9SPHI</name>
<dbReference type="PATRIC" id="fig|1229276.3.peg.2435"/>
<dbReference type="EMBL" id="JJMU01000035">
    <property type="protein sequence ID" value="KGE13843.1"/>
    <property type="molecule type" value="Genomic_DNA"/>
</dbReference>
<keyword evidence="2" id="KW-1133">Transmembrane helix</keyword>
<reference evidence="4" key="1">
    <citation type="submission" date="2014-04" db="EMBL/GenBank/DDBJ databases">
        <title>Whole-Genome optical mapping and complete genome sequence of Sphingobacterium deserti sp. nov., a new spaces isolated from desert in the west of China.</title>
        <authorList>
            <person name="Teng C."/>
            <person name="Zhou Z."/>
            <person name="Li X."/>
            <person name="Chen M."/>
            <person name="Lin M."/>
            <person name="Wang L."/>
            <person name="Su S."/>
            <person name="Zhang C."/>
            <person name="Zhang W."/>
        </authorList>
    </citation>
    <scope>NUCLEOTIDE SEQUENCE [LARGE SCALE GENOMIC DNA]</scope>
    <source>
        <strain evidence="4">ACCC05744</strain>
    </source>
</reference>
<feature type="region of interest" description="Disordered" evidence="1">
    <location>
        <begin position="114"/>
        <end position="178"/>
    </location>
</feature>
<dbReference type="eggNOG" id="COG0810">
    <property type="taxonomic scope" value="Bacteria"/>
</dbReference>
<dbReference type="RefSeq" id="WP_037499448.1">
    <property type="nucleotide sequence ID" value="NZ_JJMU01000035.1"/>
</dbReference>